<gene>
    <name evidence="2" type="ORF">DICSQDRAFT_157417</name>
</gene>
<protein>
    <submittedName>
        <fullName evidence="2">Uncharacterized protein</fullName>
    </submittedName>
</protein>
<dbReference type="GeneID" id="18837770"/>
<feature type="compositionally biased region" description="Basic and acidic residues" evidence="1">
    <location>
        <begin position="138"/>
        <end position="154"/>
    </location>
</feature>
<dbReference type="KEGG" id="dsq:DICSQDRAFT_157417"/>
<proteinExistence type="predicted"/>
<organism evidence="2 3">
    <name type="scientific">Dichomitus squalens (strain LYAD-421)</name>
    <name type="common">Western red white-rot fungus</name>
    <dbReference type="NCBI Taxonomy" id="732165"/>
    <lineage>
        <taxon>Eukaryota</taxon>
        <taxon>Fungi</taxon>
        <taxon>Dikarya</taxon>
        <taxon>Basidiomycota</taxon>
        <taxon>Agaricomycotina</taxon>
        <taxon>Agaricomycetes</taxon>
        <taxon>Polyporales</taxon>
        <taxon>Polyporaceae</taxon>
        <taxon>Dichomitus</taxon>
    </lineage>
</organism>
<reference evidence="2 3" key="1">
    <citation type="journal article" date="2012" name="Science">
        <title>The Paleozoic origin of enzymatic lignin decomposition reconstructed from 31 fungal genomes.</title>
        <authorList>
            <person name="Floudas D."/>
            <person name="Binder M."/>
            <person name="Riley R."/>
            <person name="Barry K."/>
            <person name="Blanchette R.A."/>
            <person name="Henrissat B."/>
            <person name="Martinez A.T."/>
            <person name="Otillar R."/>
            <person name="Spatafora J.W."/>
            <person name="Yadav J.S."/>
            <person name="Aerts A."/>
            <person name="Benoit I."/>
            <person name="Boyd A."/>
            <person name="Carlson A."/>
            <person name="Copeland A."/>
            <person name="Coutinho P.M."/>
            <person name="de Vries R.P."/>
            <person name="Ferreira P."/>
            <person name="Findley K."/>
            <person name="Foster B."/>
            <person name="Gaskell J."/>
            <person name="Glotzer D."/>
            <person name="Gorecki P."/>
            <person name="Heitman J."/>
            <person name="Hesse C."/>
            <person name="Hori C."/>
            <person name="Igarashi K."/>
            <person name="Jurgens J.A."/>
            <person name="Kallen N."/>
            <person name="Kersten P."/>
            <person name="Kohler A."/>
            <person name="Kuees U."/>
            <person name="Kumar T.K.A."/>
            <person name="Kuo A."/>
            <person name="LaButti K."/>
            <person name="Larrondo L.F."/>
            <person name="Lindquist E."/>
            <person name="Ling A."/>
            <person name="Lombard V."/>
            <person name="Lucas S."/>
            <person name="Lundell T."/>
            <person name="Martin R."/>
            <person name="McLaughlin D.J."/>
            <person name="Morgenstern I."/>
            <person name="Morin E."/>
            <person name="Murat C."/>
            <person name="Nagy L.G."/>
            <person name="Nolan M."/>
            <person name="Ohm R.A."/>
            <person name="Patyshakuliyeva A."/>
            <person name="Rokas A."/>
            <person name="Ruiz-Duenas F.J."/>
            <person name="Sabat G."/>
            <person name="Salamov A."/>
            <person name="Samejima M."/>
            <person name="Schmutz J."/>
            <person name="Slot J.C."/>
            <person name="St John F."/>
            <person name="Stenlid J."/>
            <person name="Sun H."/>
            <person name="Sun S."/>
            <person name="Syed K."/>
            <person name="Tsang A."/>
            <person name="Wiebenga A."/>
            <person name="Young D."/>
            <person name="Pisabarro A."/>
            <person name="Eastwood D.C."/>
            <person name="Martin F."/>
            <person name="Cullen D."/>
            <person name="Grigoriev I.V."/>
            <person name="Hibbett D.S."/>
        </authorList>
    </citation>
    <scope>NUCLEOTIDE SEQUENCE [LARGE SCALE GENOMIC DNA]</scope>
    <source>
        <strain evidence="2 3">LYAD-421 SS1</strain>
    </source>
</reference>
<feature type="region of interest" description="Disordered" evidence="1">
    <location>
        <begin position="131"/>
        <end position="171"/>
    </location>
</feature>
<name>R7SQZ8_DICSQ</name>
<evidence type="ECO:0000313" key="2">
    <source>
        <dbReference type="EMBL" id="EJF57402.1"/>
    </source>
</evidence>
<feature type="region of interest" description="Disordered" evidence="1">
    <location>
        <begin position="102"/>
        <end position="121"/>
    </location>
</feature>
<sequence length="190" mass="20610">SAACAPPTSTSTSSVLTVLALFNATPRRHVRARCRGAWRHRARVDADATPSIASAPEPSAQLRTLLPRIPIPAISSPARRPQSSVPAPSAVHRRVVRRSFRSSTAKYARRSPCERRGSLGPSWTHAVLEPLHSQHGSDAPRTERGRTSTPKVRDTTPSATPYNPCTAASRRPTLHKLPIGCAVRTRQRTA</sequence>
<accession>R7SQZ8</accession>
<dbReference type="EMBL" id="JH719452">
    <property type="protein sequence ID" value="EJF57402.1"/>
    <property type="molecule type" value="Genomic_DNA"/>
</dbReference>
<dbReference type="AlphaFoldDB" id="R7SQZ8"/>
<evidence type="ECO:0000256" key="1">
    <source>
        <dbReference type="SAM" id="MobiDB-lite"/>
    </source>
</evidence>
<dbReference type="RefSeq" id="XP_007369906.1">
    <property type="nucleotide sequence ID" value="XM_007369844.1"/>
</dbReference>
<dbReference type="Proteomes" id="UP000053319">
    <property type="component" value="Unassembled WGS sequence"/>
</dbReference>
<evidence type="ECO:0000313" key="3">
    <source>
        <dbReference type="Proteomes" id="UP000053319"/>
    </source>
</evidence>
<feature type="non-terminal residue" evidence="2">
    <location>
        <position position="1"/>
    </location>
</feature>
<dbReference type="HOGENOM" id="CLU_1431212_0_0_1"/>